<gene>
    <name evidence="1" type="ORF">PLEPLA_LOCUS17769</name>
</gene>
<name>A0A9N7UDA5_PLEPL</name>
<dbReference type="EMBL" id="CADEAL010001170">
    <property type="protein sequence ID" value="CAB1429789.1"/>
    <property type="molecule type" value="Genomic_DNA"/>
</dbReference>
<reference evidence="1" key="1">
    <citation type="submission" date="2020-03" db="EMBL/GenBank/DDBJ databases">
        <authorList>
            <person name="Weist P."/>
        </authorList>
    </citation>
    <scope>NUCLEOTIDE SEQUENCE</scope>
</reference>
<dbReference type="AlphaFoldDB" id="A0A9N7UDA5"/>
<dbReference type="Proteomes" id="UP001153269">
    <property type="component" value="Unassembled WGS sequence"/>
</dbReference>
<sequence length="100" mass="11009">MGFPKEKSTYLAYARAHAARNGHHKIMIQTVDTDVVVLAVAVAQTLQPEDELWLAFGTELTLALLKVSSAPDDIPQEDSGLHVVSYVKERVPPKASYTFN</sequence>
<evidence type="ECO:0000313" key="1">
    <source>
        <dbReference type="EMBL" id="CAB1429789.1"/>
    </source>
</evidence>
<keyword evidence="2" id="KW-1185">Reference proteome</keyword>
<proteinExistence type="predicted"/>
<organism evidence="1 2">
    <name type="scientific">Pleuronectes platessa</name>
    <name type="common">European plaice</name>
    <dbReference type="NCBI Taxonomy" id="8262"/>
    <lineage>
        <taxon>Eukaryota</taxon>
        <taxon>Metazoa</taxon>
        <taxon>Chordata</taxon>
        <taxon>Craniata</taxon>
        <taxon>Vertebrata</taxon>
        <taxon>Euteleostomi</taxon>
        <taxon>Actinopterygii</taxon>
        <taxon>Neopterygii</taxon>
        <taxon>Teleostei</taxon>
        <taxon>Neoteleostei</taxon>
        <taxon>Acanthomorphata</taxon>
        <taxon>Carangaria</taxon>
        <taxon>Pleuronectiformes</taxon>
        <taxon>Pleuronectoidei</taxon>
        <taxon>Pleuronectidae</taxon>
        <taxon>Pleuronectes</taxon>
    </lineage>
</organism>
<evidence type="ECO:0000313" key="2">
    <source>
        <dbReference type="Proteomes" id="UP001153269"/>
    </source>
</evidence>
<accession>A0A9N7UDA5</accession>
<comment type="caution">
    <text evidence="1">The sequence shown here is derived from an EMBL/GenBank/DDBJ whole genome shotgun (WGS) entry which is preliminary data.</text>
</comment>
<protein>
    <submittedName>
        <fullName evidence="1">Uncharacterized protein</fullName>
    </submittedName>
</protein>